<dbReference type="Gene3D" id="3.40.710.10">
    <property type="entry name" value="DD-peptidase/beta-lactamase superfamily"/>
    <property type="match status" value="1"/>
</dbReference>
<dbReference type="InterPro" id="IPR050515">
    <property type="entry name" value="Beta-lactam/transpept"/>
</dbReference>
<organism evidence="7 8">
    <name type="scientific">Symbiobacterium thermophilum (strain DSM 24528 / JCM 14929 / IAM 14863 / T)</name>
    <dbReference type="NCBI Taxonomy" id="292459"/>
    <lineage>
        <taxon>Bacteria</taxon>
        <taxon>Bacillati</taxon>
        <taxon>Bacillota</taxon>
        <taxon>Clostridia</taxon>
        <taxon>Eubacteriales</taxon>
        <taxon>Symbiobacteriaceae</taxon>
        <taxon>Symbiobacterium</taxon>
    </lineage>
</organism>
<evidence type="ECO:0000259" key="6">
    <source>
        <dbReference type="PROSITE" id="PS51178"/>
    </source>
</evidence>
<dbReference type="OrthoDB" id="9804124at2"/>
<name>Q67Q53_SYMTH</name>
<feature type="domain" description="PASTA" evidence="6">
    <location>
        <begin position="642"/>
        <end position="701"/>
    </location>
</feature>
<dbReference type="InterPro" id="IPR001460">
    <property type="entry name" value="PCN-bd_Tpept"/>
</dbReference>
<dbReference type="Pfam" id="PF03793">
    <property type="entry name" value="PASTA"/>
    <property type="match status" value="2"/>
</dbReference>
<dbReference type="eggNOG" id="COG0768">
    <property type="taxonomic scope" value="Bacteria"/>
</dbReference>
<feature type="domain" description="PASTA" evidence="6">
    <location>
        <begin position="578"/>
        <end position="638"/>
    </location>
</feature>
<comment type="subcellular location">
    <subcellularLocation>
        <location evidence="1">Membrane</location>
    </subcellularLocation>
</comment>
<dbReference type="InterPro" id="IPR012338">
    <property type="entry name" value="Beta-lactam/transpept-like"/>
</dbReference>
<dbReference type="InterPro" id="IPR005311">
    <property type="entry name" value="PBP_dimer"/>
</dbReference>
<dbReference type="Pfam" id="PF03717">
    <property type="entry name" value="PBP_dimer"/>
    <property type="match status" value="1"/>
</dbReference>
<dbReference type="Proteomes" id="UP000000417">
    <property type="component" value="Chromosome"/>
</dbReference>
<dbReference type="InterPro" id="IPR036138">
    <property type="entry name" value="PBP_dimer_sf"/>
</dbReference>
<evidence type="ECO:0000256" key="1">
    <source>
        <dbReference type="ARBA" id="ARBA00004370"/>
    </source>
</evidence>
<dbReference type="EMBL" id="AP006840">
    <property type="protein sequence ID" value="BAD40190.1"/>
    <property type="molecule type" value="Genomic_DNA"/>
</dbReference>
<evidence type="ECO:0000256" key="3">
    <source>
        <dbReference type="ARBA" id="ARBA00023136"/>
    </source>
</evidence>
<dbReference type="RefSeq" id="WP_011195336.1">
    <property type="nucleotide sequence ID" value="NC_006177.1"/>
</dbReference>
<feature type="transmembrane region" description="Helical" evidence="5">
    <location>
        <begin position="12"/>
        <end position="31"/>
    </location>
</feature>
<dbReference type="Gene3D" id="3.90.1310.10">
    <property type="entry name" value="Penicillin-binding protein 2a (Domain 2)"/>
    <property type="match status" value="1"/>
</dbReference>
<evidence type="ECO:0000256" key="2">
    <source>
        <dbReference type="ARBA" id="ARBA00007171"/>
    </source>
</evidence>
<accession>Q67Q53</accession>
<feature type="compositionally biased region" description="Basic and acidic residues" evidence="4">
    <location>
        <begin position="564"/>
        <end position="580"/>
    </location>
</feature>
<keyword evidence="8" id="KW-1185">Reference proteome</keyword>
<dbReference type="STRING" id="292459.STH1205"/>
<dbReference type="CDD" id="cd06575">
    <property type="entry name" value="PASTA_Pbp2x-like_2"/>
    <property type="match status" value="1"/>
</dbReference>
<evidence type="ECO:0000313" key="8">
    <source>
        <dbReference type="Proteomes" id="UP000000417"/>
    </source>
</evidence>
<keyword evidence="3 5" id="KW-0472">Membrane</keyword>
<dbReference type="GO" id="GO:0005886">
    <property type="term" value="C:plasma membrane"/>
    <property type="evidence" value="ECO:0007669"/>
    <property type="project" value="TreeGrafter"/>
</dbReference>
<dbReference type="SUPFAM" id="SSF56601">
    <property type="entry name" value="beta-lactamase/transpeptidase-like"/>
    <property type="match status" value="1"/>
</dbReference>
<keyword evidence="5" id="KW-0812">Transmembrane</keyword>
<comment type="similarity">
    <text evidence="2">Belongs to the transpeptidase family.</text>
</comment>
<evidence type="ECO:0000313" key="7">
    <source>
        <dbReference type="EMBL" id="BAD40190.1"/>
    </source>
</evidence>
<dbReference type="Pfam" id="PF00905">
    <property type="entry name" value="Transpeptidase"/>
    <property type="match status" value="1"/>
</dbReference>
<dbReference type="PROSITE" id="PS51178">
    <property type="entry name" value="PASTA"/>
    <property type="match status" value="2"/>
</dbReference>
<evidence type="ECO:0000256" key="4">
    <source>
        <dbReference type="SAM" id="MobiDB-lite"/>
    </source>
</evidence>
<dbReference type="InterPro" id="IPR005543">
    <property type="entry name" value="PASTA_dom"/>
</dbReference>
<dbReference type="GO" id="GO:0071555">
    <property type="term" value="P:cell wall organization"/>
    <property type="evidence" value="ECO:0007669"/>
    <property type="project" value="TreeGrafter"/>
</dbReference>
<dbReference type="GO" id="GO:0008658">
    <property type="term" value="F:penicillin binding"/>
    <property type="evidence" value="ECO:0007669"/>
    <property type="project" value="InterPro"/>
</dbReference>
<keyword evidence="5" id="KW-1133">Transmembrane helix</keyword>
<dbReference type="SMART" id="SM00740">
    <property type="entry name" value="PASTA"/>
    <property type="match status" value="2"/>
</dbReference>
<evidence type="ECO:0000256" key="5">
    <source>
        <dbReference type="SAM" id="Phobius"/>
    </source>
</evidence>
<dbReference type="Gene3D" id="3.30.10.20">
    <property type="match status" value="1"/>
</dbReference>
<protein>
    <submittedName>
        <fullName evidence="7">Soprulation-specific penicillin-binding protein</fullName>
    </submittedName>
</protein>
<proteinExistence type="inferred from homology"/>
<gene>
    <name evidence="7" type="ordered locus">STH1205</name>
</gene>
<dbReference type="AlphaFoldDB" id="Q67Q53"/>
<dbReference type="SUPFAM" id="SSF54184">
    <property type="entry name" value="Penicillin-binding protein 2x (pbp-2x), c-terminal domain"/>
    <property type="match status" value="2"/>
</dbReference>
<dbReference type="KEGG" id="sth:STH1205"/>
<reference evidence="7 8" key="1">
    <citation type="journal article" date="2004" name="Nucleic Acids Res.">
        <title>Genome sequence of Symbiobacterium thermophilum, an uncultivable bacterium that depends on microbial commensalism.</title>
        <authorList>
            <person name="Ueda K."/>
            <person name="Yamashita A."/>
            <person name="Ishikawa J."/>
            <person name="Shimada M."/>
            <person name="Watsuji T."/>
            <person name="Morimura K."/>
            <person name="Ikeda H."/>
            <person name="Hattori M."/>
            <person name="Beppu T."/>
        </authorList>
    </citation>
    <scope>NUCLEOTIDE SEQUENCE [LARGE SCALE GENOMIC DNA]</scope>
    <source>
        <strain evidence="8">T / IAM 14863</strain>
    </source>
</reference>
<dbReference type="SUPFAM" id="SSF56519">
    <property type="entry name" value="Penicillin binding protein dimerisation domain"/>
    <property type="match status" value="1"/>
</dbReference>
<sequence length="707" mass="77011">MSTGVLQRRRTVALIGIFALVFTALTGRMIYLQIAAGDFFADKAFRYRMRPVPIQADRGQILDRNGYPLLTNRVCESVYAEPIVIRDKAAAARALAPILNMPPEELERRMSRHTFFEWLKRKVDPEVAAQVKALNITGIGLAPEKCRYYPEDELAVHVLGIANLDHQGIEGLELTYNEYLKGQNGQIQCEYTARGLPMEDGECHVIYGTPGHDLVTTLDVNLQRIIERDVERAVLETRAQRAAIIVMDVKTGEILALAQWPRYDPELGGNSDPQLRRIFTVTDALNPGSIFKPITAAAALDSGVIDRNTVFNDTGCMTVEGWTICNWDRKGLGSVRIDEIMAKSSNVGFGTLGMWLGADRFYEYHSRFGLDRPTGIDLPGEATGQYRPKKDATAIDLAVQAYGQTLTATPIQMLTAIAAIANDGKLMWPHLGKAIYDHEGNLVKEIQPRVVRQVVAPEVARYVQELMVGVVENGTGKNARVAGYQVGGKTGTANKVIGGRIAQGKYIASFVGFAPYPDPQVAVLISIDEPQGAYYGGQIAAPIFGEVMGSVLAYLDAPKSSAPLERKREPWEPEPPKEPEPALVPPLINLPVPEAEKAAREAGFAITFIGDGSYVVSQFPLPGATAYKGGEIVANLTPPPPGSRQVTVPALSGLSLHEAARTLAERGLLMQAEGRGAVYRQDPPAGTRVPSGTPVKVFLKLPERNGR</sequence>
<dbReference type="eggNOG" id="COG2815">
    <property type="taxonomic scope" value="Bacteria"/>
</dbReference>
<dbReference type="PANTHER" id="PTHR30627:SF1">
    <property type="entry name" value="PEPTIDOGLYCAN D,D-TRANSPEPTIDASE FTSI"/>
    <property type="match status" value="1"/>
</dbReference>
<feature type="region of interest" description="Disordered" evidence="4">
    <location>
        <begin position="563"/>
        <end position="585"/>
    </location>
</feature>
<dbReference type="HOGENOM" id="CLU_009289_6_0_9"/>
<dbReference type="PANTHER" id="PTHR30627">
    <property type="entry name" value="PEPTIDOGLYCAN D,D-TRANSPEPTIDASE"/>
    <property type="match status" value="1"/>
</dbReference>